<reference evidence="2 3" key="1">
    <citation type="submission" date="2019-01" db="EMBL/GenBank/DDBJ databases">
        <title>Weissella sp. nov., a novel lactic acid bacterium isolated from animal feces.</title>
        <authorList>
            <person name="Wang L.-T."/>
        </authorList>
    </citation>
    <scope>NUCLEOTIDE SEQUENCE [LARGE SCALE GENOMIC DNA]</scope>
    <source>
        <strain evidence="2 3">8H-2</strain>
    </source>
</reference>
<evidence type="ECO:0000313" key="2">
    <source>
        <dbReference type="EMBL" id="TYC50998.1"/>
    </source>
</evidence>
<gene>
    <name evidence="2" type="ORF">ESZ50_00235</name>
</gene>
<evidence type="ECO:0000313" key="3">
    <source>
        <dbReference type="Proteomes" id="UP000371977"/>
    </source>
</evidence>
<comment type="caution">
    <text evidence="2">The sequence shown here is derived from an EMBL/GenBank/DDBJ whole genome shotgun (WGS) entry which is preliminary data.</text>
</comment>
<evidence type="ECO:0000259" key="1">
    <source>
        <dbReference type="Pfam" id="PF18848"/>
    </source>
</evidence>
<sequence>MKKNLLTTLLTEVTTSKQPVTTIYYTTGDNYQKNTTVLERIQGTLESDPELLVQFKDVVNEHKLNELRLVTVAIFLTGDQHFVYQFDRISVDAFVSMKTTPFILPLVELKQAVPERIIVNLAYDEVNVYHVAENMIEQLTPKQPLEIKSVLGEQYRVGEMNSRSMGDKQLAVHGHNTEKRSIEHERFYRAVDEGVFELIQEEHTDLPIILAGTPENITLFQDVSKLVVRNLDHNYVIKNQLNLMQMLYTNYKEIVAEVNKKNAQYILDNASTENIISADYTEELPLGHKQVLIYKRNYFTLPVEQLESLAKLTLNAYKMKLPMYFLDDLDASCNIVQVD</sequence>
<dbReference type="OrthoDB" id="4393931at2"/>
<dbReference type="Proteomes" id="UP000371977">
    <property type="component" value="Unassembled WGS sequence"/>
</dbReference>
<organism evidence="2 3">
    <name type="scientific">Weissella muntiaci</name>
    <dbReference type="NCBI Taxonomy" id="2508881"/>
    <lineage>
        <taxon>Bacteria</taxon>
        <taxon>Bacillati</taxon>
        <taxon>Bacillota</taxon>
        <taxon>Bacilli</taxon>
        <taxon>Lactobacillales</taxon>
        <taxon>Lactobacillaceae</taxon>
        <taxon>Weissella</taxon>
    </lineage>
</organism>
<dbReference type="AlphaFoldDB" id="A0A6C2CAC4"/>
<accession>A0A6C2CAC4</accession>
<proteinExistence type="predicted"/>
<protein>
    <recommendedName>
        <fullName evidence="1">Bacterial archaeo-eukaryotic release factor family 6 domain-containing protein</fullName>
    </recommendedName>
</protein>
<dbReference type="Pfam" id="PF18848">
    <property type="entry name" value="baeRF_family6"/>
    <property type="match status" value="1"/>
</dbReference>
<dbReference type="InterPro" id="IPR040628">
    <property type="entry name" value="BaeRF_family6"/>
</dbReference>
<name>A0A6C2CAC4_9LACO</name>
<feature type="domain" description="Bacterial archaeo-eukaryotic release factor family 6" evidence="1">
    <location>
        <begin position="118"/>
        <end position="255"/>
    </location>
</feature>
<dbReference type="RefSeq" id="WP_148621584.1">
    <property type="nucleotide sequence ID" value="NZ_SDGZ01000003.1"/>
</dbReference>
<dbReference type="EMBL" id="SDGZ01000003">
    <property type="protein sequence ID" value="TYC50998.1"/>
    <property type="molecule type" value="Genomic_DNA"/>
</dbReference>
<keyword evidence="3" id="KW-1185">Reference proteome</keyword>